<accession>A0ABT8G5K1</accession>
<protein>
    <submittedName>
        <fullName evidence="1">Uncharacterized protein</fullName>
    </submittedName>
</protein>
<dbReference type="EMBL" id="JAUHPW010000001">
    <property type="protein sequence ID" value="MDN4474408.1"/>
    <property type="molecule type" value="Genomic_DNA"/>
</dbReference>
<evidence type="ECO:0000313" key="2">
    <source>
        <dbReference type="Proteomes" id="UP001172728"/>
    </source>
</evidence>
<gene>
    <name evidence="1" type="ORF">QQX09_00910</name>
</gene>
<sequence>MSEHTGGVDEGREIERARIVAYLAFHEHSARTKSTAAQSDESRIYQTTIANAMQAMREAIEGGFHWKADL</sequence>
<dbReference type="Proteomes" id="UP001172728">
    <property type="component" value="Unassembled WGS sequence"/>
</dbReference>
<proteinExistence type="predicted"/>
<dbReference type="RefSeq" id="WP_301130830.1">
    <property type="nucleotide sequence ID" value="NZ_JAUHPW010000001.1"/>
</dbReference>
<reference evidence="1" key="1">
    <citation type="submission" date="2023-06" db="EMBL/GenBank/DDBJ databases">
        <title>Sysu t00192.</title>
        <authorList>
            <person name="Gao L."/>
            <person name="Fang B.-Z."/>
            <person name="Li W.-J."/>
        </authorList>
    </citation>
    <scope>NUCLEOTIDE SEQUENCE</scope>
    <source>
        <strain evidence="1">SYSU T00192</strain>
    </source>
</reference>
<comment type="caution">
    <text evidence="1">The sequence shown here is derived from an EMBL/GenBank/DDBJ whole genome shotgun (WGS) entry which is preliminary data.</text>
</comment>
<organism evidence="1 2">
    <name type="scientific">Demequina litoralis</name>
    <dbReference type="NCBI Taxonomy" id="3051660"/>
    <lineage>
        <taxon>Bacteria</taxon>
        <taxon>Bacillati</taxon>
        <taxon>Actinomycetota</taxon>
        <taxon>Actinomycetes</taxon>
        <taxon>Micrococcales</taxon>
        <taxon>Demequinaceae</taxon>
        <taxon>Demequina</taxon>
    </lineage>
</organism>
<evidence type="ECO:0000313" key="1">
    <source>
        <dbReference type="EMBL" id="MDN4474408.1"/>
    </source>
</evidence>
<name>A0ABT8G5K1_9MICO</name>
<keyword evidence="2" id="KW-1185">Reference proteome</keyword>